<proteinExistence type="predicted"/>
<dbReference type="EMBL" id="WNKX01000035">
    <property type="protein sequence ID" value="MTW14151.1"/>
    <property type="molecule type" value="Genomic_DNA"/>
</dbReference>
<accession>A0A6L6QPX3</accession>
<evidence type="ECO:0000256" key="1">
    <source>
        <dbReference type="SAM" id="Phobius"/>
    </source>
</evidence>
<sequence length="126" mass="14082">MIEFLFELFGEILIQFIVEVLAEAGMQSLFERREYRPNPWVAGVGYAVSGAIAGGVTVWLLPNHMVHNEILRKVNLLVTPLAAGGMMVLVGTWRAKRGDPVLRIDRFAYGYVFALALALVRFVFAQ</sequence>
<dbReference type="Proteomes" id="UP000472320">
    <property type="component" value="Unassembled WGS sequence"/>
</dbReference>
<keyword evidence="3" id="KW-1185">Reference proteome</keyword>
<dbReference type="OrthoDB" id="8907937at2"/>
<dbReference type="RefSeq" id="WP_155457099.1">
    <property type="nucleotide sequence ID" value="NZ_WNKX01000035.1"/>
</dbReference>
<name>A0A6L6QPX3_9BURK</name>
<feature type="transmembrane region" description="Helical" evidence="1">
    <location>
        <begin position="74"/>
        <end position="95"/>
    </location>
</feature>
<organism evidence="2 3">
    <name type="scientific">Massilia eburnea</name>
    <dbReference type="NCBI Taxonomy" id="1776165"/>
    <lineage>
        <taxon>Bacteria</taxon>
        <taxon>Pseudomonadati</taxon>
        <taxon>Pseudomonadota</taxon>
        <taxon>Betaproteobacteria</taxon>
        <taxon>Burkholderiales</taxon>
        <taxon>Oxalobacteraceae</taxon>
        <taxon>Telluria group</taxon>
        <taxon>Massilia</taxon>
    </lineage>
</organism>
<keyword evidence="1" id="KW-0472">Membrane</keyword>
<dbReference type="AlphaFoldDB" id="A0A6L6QPX3"/>
<protein>
    <submittedName>
        <fullName evidence="2">Uncharacterized protein</fullName>
    </submittedName>
</protein>
<keyword evidence="1" id="KW-1133">Transmembrane helix</keyword>
<evidence type="ECO:0000313" key="2">
    <source>
        <dbReference type="EMBL" id="MTW14151.1"/>
    </source>
</evidence>
<gene>
    <name evidence="2" type="ORF">GM658_26400</name>
</gene>
<reference evidence="2 3" key="1">
    <citation type="submission" date="2019-11" db="EMBL/GenBank/DDBJ databases">
        <title>Type strains purchased from KCTC, JCM and DSMZ.</title>
        <authorList>
            <person name="Lu H."/>
        </authorList>
    </citation>
    <scope>NUCLEOTIDE SEQUENCE [LARGE SCALE GENOMIC DNA]</scope>
    <source>
        <strain evidence="2 3">JCM 31587</strain>
    </source>
</reference>
<evidence type="ECO:0000313" key="3">
    <source>
        <dbReference type="Proteomes" id="UP000472320"/>
    </source>
</evidence>
<feature type="transmembrane region" description="Helical" evidence="1">
    <location>
        <begin position="40"/>
        <end position="62"/>
    </location>
</feature>
<comment type="caution">
    <text evidence="2">The sequence shown here is derived from an EMBL/GenBank/DDBJ whole genome shotgun (WGS) entry which is preliminary data.</text>
</comment>
<keyword evidence="1" id="KW-0812">Transmembrane</keyword>
<feature type="transmembrane region" description="Helical" evidence="1">
    <location>
        <begin position="107"/>
        <end position="124"/>
    </location>
</feature>